<feature type="signal peptide" evidence="2">
    <location>
        <begin position="1"/>
        <end position="19"/>
    </location>
</feature>
<organism evidence="3 4">
    <name type="scientific">Cercospora berteroae</name>
    <dbReference type="NCBI Taxonomy" id="357750"/>
    <lineage>
        <taxon>Eukaryota</taxon>
        <taxon>Fungi</taxon>
        <taxon>Dikarya</taxon>
        <taxon>Ascomycota</taxon>
        <taxon>Pezizomycotina</taxon>
        <taxon>Dothideomycetes</taxon>
        <taxon>Dothideomycetidae</taxon>
        <taxon>Mycosphaerellales</taxon>
        <taxon>Mycosphaerellaceae</taxon>
        <taxon>Cercospora</taxon>
    </lineage>
</organism>
<feature type="chain" id="PRO_5015603089" description="Secreted protein" evidence="2">
    <location>
        <begin position="20"/>
        <end position="305"/>
    </location>
</feature>
<sequence>MQSSILLCAIVAATTVVLANPVQSTNAQPAPTLDVKTIEHPQEKHQRSTDHHNAASVPNVPTASSSQIPRTTSSESPNTVRGVEYKNLNNVARETISMKCNAIGWITISVCYDNSVIRVQHCGSSAGKSICREHKRGDEYSSNGVDNPWCVAANGSFVPPNGPDDHAKQDMRRDDKPCEPWPPGPQANVTAPEQIRGGLDGYCYSEPEQHFLNQTCAGKEPGQPMKSICVGGWTEDKIPMAAIYNCTSMIAPTTCGITPGDIAMAGPITLCQQGTEPEPQAKCISANEVRNRLKESNSAETAKPT</sequence>
<dbReference type="Proteomes" id="UP000237631">
    <property type="component" value="Unassembled WGS sequence"/>
</dbReference>
<evidence type="ECO:0000256" key="2">
    <source>
        <dbReference type="SAM" id="SignalP"/>
    </source>
</evidence>
<dbReference type="OrthoDB" id="10371532at2759"/>
<feature type="compositionally biased region" description="Polar residues" evidence="1">
    <location>
        <begin position="59"/>
        <end position="79"/>
    </location>
</feature>
<proteinExistence type="predicted"/>
<feature type="compositionally biased region" description="Basic and acidic residues" evidence="1">
    <location>
        <begin position="41"/>
        <end position="53"/>
    </location>
</feature>
<feature type="region of interest" description="Disordered" evidence="1">
    <location>
        <begin position="158"/>
        <end position="189"/>
    </location>
</feature>
<comment type="caution">
    <text evidence="3">The sequence shown here is derived from an EMBL/GenBank/DDBJ whole genome shotgun (WGS) entry which is preliminary data.</text>
</comment>
<dbReference type="AlphaFoldDB" id="A0A2S6BYH6"/>
<feature type="compositionally biased region" description="Basic and acidic residues" evidence="1">
    <location>
        <begin position="163"/>
        <end position="178"/>
    </location>
</feature>
<evidence type="ECO:0008006" key="5">
    <source>
        <dbReference type="Google" id="ProtNLM"/>
    </source>
</evidence>
<protein>
    <recommendedName>
        <fullName evidence="5">Secreted protein</fullName>
    </recommendedName>
</protein>
<feature type="region of interest" description="Disordered" evidence="1">
    <location>
        <begin position="41"/>
        <end position="80"/>
    </location>
</feature>
<accession>A0A2S6BYH6</accession>
<dbReference type="EMBL" id="PNEN01001690">
    <property type="protein sequence ID" value="PPJ52516.1"/>
    <property type="molecule type" value="Genomic_DNA"/>
</dbReference>
<name>A0A2S6BYH6_9PEZI</name>
<evidence type="ECO:0000256" key="1">
    <source>
        <dbReference type="SAM" id="MobiDB-lite"/>
    </source>
</evidence>
<evidence type="ECO:0000313" key="3">
    <source>
        <dbReference type="EMBL" id="PPJ52516.1"/>
    </source>
</evidence>
<gene>
    <name evidence="3" type="ORF">CBER1_10353</name>
</gene>
<reference evidence="4" key="1">
    <citation type="journal article" date="2017" name="bioRxiv">
        <title>Conservation of a gene cluster reveals novel cercosporin biosynthetic mechanisms and extends production to the genus Colletotrichum.</title>
        <authorList>
            <person name="de Jonge R."/>
            <person name="Ebert M.K."/>
            <person name="Huitt-Roehl C.R."/>
            <person name="Pal P."/>
            <person name="Suttle J.C."/>
            <person name="Spanner R.E."/>
            <person name="Neubauer J.D."/>
            <person name="Jurick W.M.II."/>
            <person name="Stott K.A."/>
            <person name="Secor G.A."/>
            <person name="Thomma B.P.H.J."/>
            <person name="Van de Peer Y."/>
            <person name="Townsend C.A."/>
            <person name="Bolton M.D."/>
        </authorList>
    </citation>
    <scope>NUCLEOTIDE SEQUENCE [LARGE SCALE GENOMIC DNA]</scope>
    <source>
        <strain evidence="4">CBS538.71</strain>
    </source>
</reference>
<keyword evidence="4" id="KW-1185">Reference proteome</keyword>
<evidence type="ECO:0000313" key="4">
    <source>
        <dbReference type="Proteomes" id="UP000237631"/>
    </source>
</evidence>
<keyword evidence="2" id="KW-0732">Signal</keyword>